<name>A0A0S4UEZ2_RALSL</name>
<dbReference type="EMBL" id="LN899821">
    <property type="protein sequence ID" value="CUV20761.1"/>
    <property type="molecule type" value="Genomic_DNA"/>
</dbReference>
<organism evidence="2">
    <name type="scientific">Ralstonia solanacearum</name>
    <name type="common">Pseudomonas solanacearum</name>
    <dbReference type="NCBI Taxonomy" id="305"/>
    <lineage>
        <taxon>Bacteria</taxon>
        <taxon>Pseudomonadati</taxon>
        <taxon>Pseudomonadota</taxon>
        <taxon>Betaproteobacteria</taxon>
        <taxon>Burkholderiales</taxon>
        <taxon>Burkholderiaceae</taxon>
        <taxon>Ralstonia</taxon>
        <taxon>Ralstonia solanacearum species complex</taxon>
    </lineage>
</organism>
<sequence length="436" mass="46881">MLNRLKLNSIFRSHNSQATSRPERENERKNASDTSGRVRSGPLEGLRVGDGAHRRSGGQRNLANLTRLSAQGSLTGKPDLREARIAQSHLRASQEPGPSTGHQEAAAAVRRELLLAPSVAHSVPLPASVGSQIDRAFVNFPRDDPGSLQFQGRVQLASTIGQLQQLRKTLPDSPVCFYPCGGADGFYPALLSNAKITVMTGAEPWGGTEDVKRALNFKKNAGNIGGMGLGGGFDGVRDWGEGAETLGFNMGTLGPLAIARAIAAQALNGESVKSLKISAFDIGENGQLNFSRTKPDNTNNDHVAFWLTNQDGESKLYLYYSLDVDDAAALAKIANLHGLLSRISDKGQTLLMEKGIPSNLYKHENTKHLLSPQASLIRAVVCDTHQSNDCRSQPVFLRDVALQQKTVALDKAPGTASWISPKFGYGDKVFIHTPSV</sequence>
<dbReference type="AlphaFoldDB" id="A0A0S4UEZ2"/>
<accession>A0A0S4UEZ2</accession>
<proteinExistence type="predicted"/>
<feature type="region of interest" description="Disordered" evidence="1">
    <location>
        <begin position="13"/>
        <end position="58"/>
    </location>
</feature>
<evidence type="ECO:0000313" key="2">
    <source>
        <dbReference type="EMBL" id="CUV20761.1"/>
    </source>
</evidence>
<feature type="compositionally biased region" description="Basic and acidic residues" evidence="1">
    <location>
        <begin position="21"/>
        <end position="31"/>
    </location>
</feature>
<protein>
    <submittedName>
        <fullName evidence="2">Uncharacterized protein</fullName>
    </submittedName>
</protein>
<reference evidence="2" key="1">
    <citation type="submission" date="2015-10" db="EMBL/GenBank/DDBJ databases">
        <authorList>
            <person name="Gilbert D.G."/>
        </authorList>
    </citation>
    <scope>NUCLEOTIDE SEQUENCE</scope>
    <source>
        <strain evidence="2">Phyl III-seqv23</strain>
    </source>
</reference>
<gene>
    <name evidence="2" type="ORF">PSS4_v1_1720003</name>
</gene>
<evidence type="ECO:0000256" key="1">
    <source>
        <dbReference type="SAM" id="MobiDB-lite"/>
    </source>
</evidence>